<dbReference type="OrthoDB" id="2530105at2"/>
<dbReference type="InterPro" id="IPR012964">
    <property type="entry name" value="DUF1702"/>
</dbReference>
<dbReference type="AlphaFoldDB" id="A0A372FSN8"/>
<evidence type="ECO:0000313" key="1">
    <source>
        <dbReference type="EMBL" id="RFS43765.1"/>
    </source>
</evidence>
<proteinExistence type="predicted"/>
<name>A0A372FSN8_9ACTN</name>
<keyword evidence="2" id="KW-1185">Reference proteome</keyword>
<dbReference type="Proteomes" id="UP000262621">
    <property type="component" value="Unassembled WGS sequence"/>
</dbReference>
<protein>
    <submittedName>
        <fullName evidence="1">DUF1702 family protein</fullName>
    </submittedName>
</protein>
<evidence type="ECO:0000313" key="2">
    <source>
        <dbReference type="Proteomes" id="UP000262621"/>
    </source>
</evidence>
<accession>A0A372FSN8</accession>
<dbReference type="EMBL" id="QVFU01000045">
    <property type="protein sequence ID" value="RFS43765.1"/>
    <property type="molecule type" value="Genomic_DNA"/>
</dbReference>
<gene>
    <name evidence="1" type="ORF">D0Q02_25860</name>
</gene>
<dbReference type="Pfam" id="PF08012">
    <property type="entry name" value="DUF1702"/>
    <property type="match status" value="1"/>
</dbReference>
<reference evidence="1 2" key="1">
    <citation type="submission" date="2018-08" db="EMBL/GenBank/DDBJ databases">
        <title>Verrucosispora craniellae sp. nov., isolated from a marine sponge in the South China Sea.</title>
        <authorList>
            <person name="Li L."/>
            <person name="Lin H.W."/>
        </authorList>
    </citation>
    <scope>NUCLEOTIDE SEQUENCE [LARGE SCALE GENOMIC DNA]</scope>
    <source>
        <strain evidence="1 2">LHW63014</strain>
    </source>
</reference>
<dbReference type="RefSeq" id="WP_117230611.1">
    <property type="nucleotide sequence ID" value="NZ_CP061725.1"/>
</dbReference>
<comment type="caution">
    <text evidence="1">The sequence shown here is derived from an EMBL/GenBank/DDBJ whole genome shotgun (WGS) entry which is preliminary data.</text>
</comment>
<sequence length="324" mass="36365">MTSAADRLRSRITARMELTDERLDRRLALFTPVDDAVGDLVSAIGREFAQGFNDTLRTYDPAVVSARVDAMEDDYLAPFYVEGAAMALAAGGTLYPGRARTAHRSLLTTLPGHRYLIFAGWGWWYAVRPFATRAMRRSPLWRQDGLFTGLGIDGMAFATCFLTATPPRFDAPCPFPEPEYETLWLQGYGRALWFVAGGRPEVFRDQRERLAPRSRPELYAGLGLATAFAGMRRMRCVPEAPSEQEAERRAFFQGLAFGLTARREASPRSFQRFLDHLDAPSAGWVTTVTDRCLQPPERDTSLDGGYVSWQRRLRDELPLPGRSA</sequence>
<organism evidence="1 2">
    <name type="scientific">Micromonospora craniellae</name>
    <dbReference type="NCBI Taxonomy" id="2294034"/>
    <lineage>
        <taxon>Bacteria</taxon>
        <taxon>Bacillati</taxon>
        <taxon>Actinomycetota</taxon>
        <taxon>Actinomycetes</taxon>
        <taxon>Micromonosporales</taxon>
        <taxon>Micromonosporaceae</taxon>
        <taxon>Micromonospora</taxon>
    </lineage>
</organism>